<dbReference type="Proteomes" id="UP000198510">
    <property type="component" value="Unassembled WGS sequence"/>
</dbReference>
<keyword evidence="6 8" id="KW-1133">Transmembrane helix</keyword>
<comment type="similarity">
    <text evidence="2">Belongs to the monovalent cation:proton antiporter 2 (CPA2) transporter (TC 2.A.37) family.</text>
</comment>
<comment type="subcellular location">
    <subcellularLocation>
        <location evidence="1">Membrane</location>
        <topology evidence="1">Multi-pass membrane protein</topology>
    </subcellularLocation>
</comment>
<dbReference type="Gene3D" id="1.20.1530.20">
    <property type="match status" value="1"/>
</dbReference>
<dbReference type="GO" id="GO:0015297">
    <property type="term" value="F:antiporter activity"/>
    <property type="evidence" value="ECO:0007669"/>
    <property type="project" value="InterPro"/>
</dbReference>
<feature type="domain" description="RCK C-terminal" evidence="9">
    <location>
        <begin position="660"/>
        <end position="745"/>
    </location>
</feature>
<feature type="transmembrane region" description="Helical" evidence="8">
    <location>
        <begin position="299"/>
        <end position="321"/>
    </location>
</feature>
<dbReference type="AlphaFoldDB" id="A0A1G9PQ76"/>
<evidence type="ECO:0000256" key="7">
    <source>
        <dbReference type="ARBA" id="ARBA00023136"/>
    </source>
</evidence>
<evidence type="ECO:0000256" key="5">
    <source>
        <dbReference type="ARBA" id="ARBA00022692"/>
    </source>
</evidence>
<dbReference type="Gene3D" id="3.30.70.1450">
    <property type="entry name" value="Regulator of K+ conductance, C-terminal domain"/>
    <property type="match status" value="2"/>
</dbReference>
<evidence type="ECO:0000313" key="10">
    <source>
        <dbReference type="EMBL" id="SDM00874.1"/>
    </source>
</evidence>
<dbReference type="InterPro" id="IPR036721">
    <property type="entry name" value="RCK_C_sf"/>
</dbReference>
<dbReference type="PROSITE" id="PS51202">
    <property type="entry name" value="RCK_C"/>
    <property type="match status" value="2"/>
</dbReference>
<feature type="transmembrane region" description="Helical" evidence="8">
    <location>
        <begin position="274"/>
        <end position="293"/>
    </location>
</feature>
<keyword evidence="3" id="KW-0813">Transport</keyword>
<evidence type="ECO:0000256" key="3">
    <source>
        <dbReference type="ARBA" id="ARBA00022448"/>
    </source>
</evidence>
<evidence type="ECO:0000256" key="6">
    <source>
        <dbReference type="ARBA" id="ARBA00022989"/>
    </source>
</evidence>
<evidence type="ECO:0000259" key="9">
    <source>
        <dbReference type="PROSITE" id="PS51202"/>
    </source>
</evidence>
<feature type="transmembrane region" description="Helical" evidence="8">
    <location>
        <begin position="427"/>
        <end position="455"/>
    </location>
</feature>
<feature type="transmembrane region" description="Helical" evidence="8">
    <location>
        <begin position="120"/>
        <end position="138"/>
    </location>
</feature>
<feature type="domain" description="RCK C-terminal" evidence="9">
    <location>
        <begin position="575"/>
        <end position="659"/>
    </location>
</feature>
<dbReference type="OrthoDB" id="9781411at2"/>
<accession>A0A1G9PQ76</accession>
<dbReference type="STRING" id="1075417.SAMN05421823_109263"/>
<evidence type="ECO:0000256" key="1">
    <source>
        <dbReference type="ARBA" id="ARBA00004141"/>
    </source>
</evidence>
<feature type="transmembrane region" description="Helical" evidence="8">
    <location>
        <begin position="92"/>
        <end position="114"/>
    </location>
</feature>
<keyword evidence="4" id="KW-0633">Potassium transport</keyword>
<dbReference type="InterPro" id="IPR006153">
    <property type="entry name" value="Cation/H_exchanger_TM"/>
</dbReference>
<keyword evidence="5 8" id="KW-0812">Transmembrane</keyword>
<dbReference type="Pfam" id="PF02080">
    <property type="entry name" value="TrkA_C"/>
    <property type="match status" value="2"/>
</dbReference>
<evidence type="ECO:0000256" key="8">
    <source>
        <dbReference type="SAM" id="Phobius"/>
    </source>
</evidence>
<proteinExistence type="inferred from homology"/>
<keyword evidence="4" id="KW-0406">Ion transport</keyword>
<dbReference type="PANTHER" id="PTHR42751">
    <property type="entry name" value="SODIUM/HYDROGEN EXCHANGER FAMILY/TRKA DOMAIN PROTEIN"/>
    <property type="match status" value="1"/>
</dbReference>
<feature type="transmembrane region" description="Helical" evidence="8">
    <location>
        <begin position="6"/>
        <end position="25"/>
    </location>
</feature>
<dbReference type="PANTHER" id="PTHR42751:SF3">
    <property type="entry name" value="SODIUM_GLUTAMATE SYMPORTER"/>
    <property type="match status" value="1"/>
</dbReference>
<keyword evidence="11" id="KW-1185">Reference proteome</keyword>
<dbReference type="InterPro" id="IPR038770">
    <property type="entry name" value="Na+/solute_symporter_sf"/>
</dbReference>
<dbReference type="SUPFAM" id="SSF116726">
    <property type="entry name" value="TrkA C-terminal domain-like"/>
    <property type="match status" value="2"/>
</dbReference>
<feature type="transmembrane region" description="Helical" evidence="8">
    <location>
        <begin position="62"/>
        <end position="80"/>
    </location>
</feature>
<dbReference type="InterPro" id="IPR006037">
    <property type="entry name" value="RCK_C"/>
</dbReference>
<dbReference type="RefSeq" id="WP_089685887.1">
    <property type="nucleotide sequence ID" value="NZ_FNFO01000009.1"/>
</dbReference>
<feature type="transmembrane region" description="Helical" evidence="8">
    <location>
        <begin position="222"/>
        <end position="239"/>
    </location>
</feature>
<dbReference type="GO" id="GO:0016020">
    <property type="term" value="C:membrane"/>
    <property type="evidence" value="ECO:0007669"/>
    <property type="project" value="UniProtKB-SubCell"/>
</dbReference>
<feature type="transmembrane region" description="Helical" evidence="8">
    <location>
        <begin position="187"/>
        <end position="210"/>
    </location>
</feature>
<sequence>MAHVPPLILDLALILGVAGITTLIFKKLNQPLVLGYLLAGLLVGPNFPLFPTILETESIRTWADIGVIFLLFGLGLEFSFKKLVQVGGAASLTGLLEIGAMLLLGYSTGTWLGWSAMDSLFLGGIMAISSTTIILRAFEELGLKTRRFVSLVFGILIIEDLVAILLLVLLSTLAISQRFAGMELLGSLLKLGFFLTVWFLAGIFLIPSLLRRLRQTLTDETLLILSLGLCFVMVVLVTSAGFSSALGAFLMGSILAETIFVEKIEHLLRPIKDLFGAVFFVSVGMLINPVLLLDYLGPVLLISATVILGKAFFVSLGAVLAGQSLRHALATGMSMTQIGEFSFIIATLGVSLRVTSDFLYPIAVAVSVLTTFTTPYLMRLAEPFYRVLERQLPSRWRASLQTYSAGTQRITQVSDWQQVLRTYLQAVTINTVICIALILLTTYFLTPIVTFRIIASPWGEMLTALLALSLMAPFLWALSVKKLRSTSYVTLWRSRVFSRGPLVALEAARIAIGVGLVSFLLAQLFSVLVGLGAAVLMIGVVLPLFTHRLQQTYARLENRFLYNLNARALEQQRPMAYRHLVPWDAHLASFEVSPDADCLGKTLTELAFREKYGVNIVQIERGSRTIVAPNGAEPLFPGDKLTVVGTDEQLQRFKPTVAPTPAQVVHTTPEVMLKQLMVDAQFPFLGKSIREARIREKTHGLVVGIERGGQRMLNPDPATVFQLGDVVWISGEKQLILSLEHENESPSA</sequence>
<feature type="transmembrane region" description="Helical" evidence="8">
    <location>
        <begin position="358"/>
        <end position="378"/>
    </location>
</feature>
<feature type="transmembrane region" description="Helical" evidence="8">
    <location>
        <begin position="501"/>
        <end position="521"/>
    </location>
</feature>
<keyword evidence="7 8" id="KW-0472">Membrane</keyword>
<keyword evidence="4" id="KW-0630">Potassium</keyword>
<dbReference type="GO" id="GO:0008324">
    <property type="term" value="F:monoatomic cation transmembrane transporter activity"/>
    <property type="evidence" value="ECO:0007669"/>
    <property type="project" value="InterPro"/>
</dbReference>
<protein>
    <submittedName>
        <fullName evidence="10">Monovalent cation:H+ antiporter-2, CPA2 family</fullName>
    </submittedName>
</protein>
<evidence type="ECO:0000313" key="11">
    <source>
        <dbReference type="Proteomes" id="UP000198510"/>
    </source>
</evidence>
<feature type="transmembrane region" description="Helical" evidence="8">
    <location>
        <begin position="461"/>
        <end position="480"/>
    </location>
</feature>
<feature type="transmembrane region" description="Helical" evidence="8">
    <location>
        <begin position="527"/>
        <end position="545"/>
    </location>
</feature>
<gene>
    <name evidence="10" type="ORF">SAMN05421823_109263</name>
</gene>
<dbReference type="Pfam" id="PF00999">
    <property type="entry name" value="Na_H_Exchanger"/>
    <property type="match status" value="1"/>
</dbReference>
<evidence type="ECO:0000256" key="2">
    <source>
        <dbReference type="ARBA" id="ARBA00005551"/>
    </source>
</evidence>
<dbReference type="EMBL" id="FNFO01000009">
    <property type="protein sequence ID" value="SDM00874.1"/>
    <property type="molecule type" value="Genomic_DNA"/>
</dbReference>
<feature type="transmembrane region" description="Helical" evidence="8">
    <location>
        <begin position="32"/>
        <end position="50"/>
    </location>
</feature>
<reference evidence="10 11" key="1">
    <citation type="submission" date="2016-10" db="EMBL/GenBank/DDBJ databases">
        <authorList>
            <person name="de Groot N.N."/>
        </authorList>
    </citation>
    <scope>NUCLEOTIDE SEQUENCE [LARGE SCALE GENOMIC DNA]</scope>
    <source>
        <strain evidence="10 11">DSM 25186</strain>
    </source>
</reference>
<dbReference type="GO" id="GO:0006813">
    <property type="term" value="P:potassium ion transport"/>
    <property type="evidence" value="ECO:0007669"/>
    <property type="project" value="UniProtKB-KW"/>
</dbReference>
<name>A0A1G9PQ76_9BACT</name>
<organism evidence="10 11">
    <name type="scientific">Catalinimonas alkaloidigena</name>
    <dbReference type="NCBI Taxonomy" id="1075417"/>
    <lineage>
        <taxon>Bacteria</taxon>
        <taxon>Pseudomonadati</taxon>
        <taxon>Bacteroidota</taxon>
        <taxon>Cytophagia</taxon>
        <taxon>Cytophagales</taxon>
        <taxon>Catalimonadaceae</taxon>
        <taxon>Catalinimonas</taxon>
    </lineage>
</organism>
<evidence type="ECO:0000256" key="4">
    <source>
        <dbReference type="ARBA" id="ARBA00022538"/>
    </source>
</evidence>
<feature type="transmembrane region" description="Helical" evidence="8">
    <location>
        <begin position="150"/>
        <end position="175"/>
    </location>
</feature>
<dbReference type="GO" id="GO:1902600">
    <property type="term" value="P:proton transmembrane transport"/>
    <property type="evidence" value="ECO:0007669"/>
    <property type="project" value="InterPro"/>
</dbReference>